<dbReference type="FunFam" id="3.80.10.10:FF:000095">
    <property type="entry name" value="LRR receptor-like serine/threonine-protein kinase GSO1"/>
    <property type="match status" value="1"/>
</dbReference>
<evidence type="ECO:0000256" key="8">
    <source>
        <dbReference type="ARBA" id="ARBA00022737"/>
    </source>
</evidence>
<keyword evidence="4" id="KW-0433">Leucine-rich repeat</keyword>
<dbReference type="EMBL" id="OZ075121">
    <property type="protein sequence ID" value="CAL4899441.1"/>
    <property type="molecule type" value="Genomic_DNA"/>
</dbReference>
<keyword evidence="8" id="KW-0677">Repeat</keyword>
<dbReference type="Pfam" id="PF23598">
    <property type="entry name" value="LRR_14"/>
    <property type="match status" value="1"/>
</dbReference>
<organism evidence="15 16">
    <name type="scientific">Urochloa decumbens</name>
    <dbReference type="NCBI Taxonomy" id="240449"/>
    <lineage>
        <taxon>Eukaryota</taxon>
        <taxon>Viridiplantae</taxon>
        <taxon>Streptophyta</taxon>
        <taxon>Embryophyta</taxon>
        <taxon>Tracheophyta</taxon>
        <taxon>Spermatophyta</taxon>
        <taxon>Magnoliopsida</taxon>
        <taxon>Liliopsida</taxon>
        <taxon>Poales</taxon>
        <taxon>Poaceae</taxon>
        <taxon>PACMAD clade</taxon>
        <taxon>Panicoideae</taxon>
        <taxon>Panicodae</taxon>
        <taxon>Paniceae</taxon>
        <taxon>Melinidinae</taxon>
        <taxon>Urochloa</taxon>
    </lineage>
</organism>
<name>A0ABC8VYJ2_9POAL</name>
<evidence type="ECO:0000259" key="14">
    <source>
        <dbReference type="Pfam" id="PF23598"/>
    </source>
</evidence>
<proteinExistence type="inferred from homology"/>
<dbReference type="Proteomes" id="UP001497457">
    <property type="component" value="Chromosome 11b"/>
</dbReference>
<dbReference type="GO" id="GO:0099402">
    <property type="term" value="P:plant organ development"/>
    <property type="evidence" value="ECO:0007669"/>
    <property type="project" value="UniProtKB-ARBA"/>
</dbReference>
<dbReference type="InterPro" id="IPR055414">
    <property type="entry name" value="LRR_R13L4/SHOC2-like"/>
</dbReference>
<evidence type="ECO:0000256" key="5">
    <source>
        <dbReference type="ARBA" id="ARBA00022626"/>
    </source>
</evidence>
<accession>A0ABC8VYJ2</accession>
<evidence type="ECO:0000256" key="10">
    <source>
        <dbReference type="ARBA" id="ARBA00023136"/>
    </source>
</evidence>
<dbReference type="PANTHER" id="PTHR48065:SF29">
    <property type="entry name" value="LEUCINE-RICH REPEAT-CONTAINING N-TERMINAL PLANT-TYPE DOMAIN-CONTAINING PROTEIN"/>
    <property type="match status" value="1"/>
</dbReference>
<dbReference type="SUPFAM" id="SSF52058">
    <property type="entry name" value="L domain-like"/>
    <property type="match status" value="3"/>
</dbReference>
<evidence type="ECO:0000313" key="16">
    <source>
        <dbReference type="Proteomes" id="UP001497457"/>
    </source>
</evidence>
<dbReference type="Pfam" id="PF13855">
    <property type="entry name" value="LRR_8"/>
    <property type="match status" value="2"/>
</dbReference>
<keyword evidence="7" id="KW-0732">Signal</keyword>
<dbReference type="InterPro" id="IPR001611">
    <property type="entry name" value="Leu-rich_rpt"/>
</dbReference>
<keyword evidence="9 12" id="KW-1133">Transmembrane helix</keyword>
<dbReference type="GO" id="GO:0009653">
    <property type="term" value="P:anatomical structure morphogenesis"/>
    <property type="evidence" value="ECO:0007669"/>
    <property type="project" value="UniProtKB-ARBA"/>
</dbReference>
<evidence type="ECO:0000256" key="11">
    <source>
        <dbReference type="ARBA" id="ARBA00023180"/>
    </source>
</evidence>
<feature type="domain" description="Leucine-rich repeat-containing N-terminal plant-type" evidence="13">
    <location>
        <begin position="59"/>
        <end position="101"/>
    </location>
</feature>
<evidence type="ECO:0000313" key="15">
    <source>
        <dbReference type="EMBL" id="CAL4899441.1"/>
    </source>
</evidence>
<evidence type="ECO:0000256" key="1">
    <source>
        <dbReference type="ARBA" id="ARBA00004162"/>
    </source>
</evidence>
<dbReference type="GO" id="GO:0005886">
    <property type="term" value="C:plasma membrane"/>
    <property type="evidence" value="ECO:0007669"/>
    <property type="project" value="UniProtKB-SubCell"/>
</dbReference>
<dbReference type="Gene3D" id="3.80.10.10">
    <property type="entry name" value="Ribonuclease Inhibitor"/>
    <property type="match status" value="5"/>
</dbReference>
<keyword evidence="6 12" id="KW-0812">Transmembrane</keyword>
<keyword evidence="10 12" id="KW-0472">Membrane</keyword>
<dbReference type="AlphaFoldDB" id="A0ABC8VYJ2"/>
<reference evidence="15" key="1">
    <citation type="submission" date="2024-10" db="EMBL/GenBank/DDBJ databases">
        <authorList>
            <person name="Ryan C."/>
        </authorList>
    </citation>
    <scope>NUCLEOTIDE SEQUENCE [LARGE SCALE GENOMIC DNA]</scope>
</reference>
<comment type="subcellular location">
    <subcellularLocation>
        <location evidence="1">Cell membrane</location>
        <topology evidence="1">Single-pass membrane protein</topology>
    </subcellularLocation>
</comment>
<evidence type="ECO:0008006" key="17">
    <source>
        <dbReference type="Google" id="ProtNLM"/>
    </source>
</evidence>
<keyword evidence="5" id="KW-1070">Brassinosteroid signaling pathway</keyword>
<dbReference type="Pfam" id="PF00560">
    <property type="entry name" value="LRR_1"/>
    <property type="match status" value="6"/>
</dbReference>
<evidence type="ECO:0000256" key="7">
    <source>
        <dbReference type="ARBA" id="ARBA00022729"/>
    </source>
</evidence>
<dbReference type="PRINTS" id="PR00019">
    <property type="entry name" value="LEURICHRPT"/>
</dbReference>
<dbReference type="SMART" id="SM00369">
    <property type="entry name" value="LRR_TYP"/>
    <property type="match status" value="7"/>
</dbReference>
<evidence type="ECO:0000256" key="6">
    <source>
        <dbReference type="ARBA" id="ARBA00022692"/>
    </source>
</evidence>
<evidence type="ECO:0000259" key="13">
    <source>
        <dbReference type="Pfam" id="PF08263"/>
    </source>
</evidence>
<dbReference type="GO" id="GO:0009742">
    <property type="term" value="P:brassinosteroid mediated signaling pathway"/>
    <property type="evidence" value="ECO:0007669"/>
    <property type="project" value="UniProtKB-KW"/>
</dbReference>
<gene>
    <name evidence="15" type="ORF">URODEC1_LOCUS8211</name>
</gene>
<keyword evidence="3" id="KW-1003">Cell membrane</keyword>
<feature type="transmembrane region" description="Helical" evidence="12">
    <location>
        <begin position="37"/>
        <end position="55"/>
    </location>
</feature>
<evidence type="ECO:0000256" key="4">
    <source>
        <dbReference type="ARBA" id="ARBA00022614"/>
    </source>
</evidence>
<keyword evidence="11" id="KW-0325">Glycoprotein</keyword>
<evidence type="ECO:0000256" key="3">
    <source>
        <dbReference type="ARBA" id="ARBA00022475"/>
    </source>
</evidence>
<dbReference type="InterPro" id="IPR013210">
    <property type="entry name" value="LRR_N_plant-typ"/>
</dbReference>
<dbReference type="FunFam" id="3.80.10.10:FF:000383">
    <property type="entry name" value="Leucine-rich repeat receptor protein kinase EMS1"/>
    <property type="match status" value="2"/>
</dbReference>
<evidence type="ECO:0000256" key="2">
    <source>
        <dbReference type="ARBA" id="ARBA00009592"/>
    </source>
</evidence>
<comment type="similarity">
    <text evidence="2">Belongs to the RLP family.</text>
</comment>
<evidence type="ECO:0000256" key="9">
    <source>
        <dbReference type="ARBA" id="ARBA00022989"/>
    </source>
</evidence>
<dbReference type="PANTHER" id="PTHR48065">
    <property type="entry name" value="OS10G0469600 PROTEIN"/>
    <property type="match status" value="1"/>
</dbReference>
<feature type="domain" description="Disease resistance R13L4/SHOC-2-like LRR" evidence="14">
    <location>
        <begin position="177"/>
        <end position="382"/>
    </location>
</feature>
<sequence>MTPPGRAGPHFVLSTGRTAVALPYPAIEAPMMHLHGLLLPSCIAVLVGAVIPAIAGGQREADALLKWKASLTDADASLSSWSLEAINSTTSPCNWAFVGCSSTGDITALNITNARIKGTLAGLDFSAFPRLEDLVLGQNDLYGTIPEGIGNLTSLTSLRMYGQRLSGPIPRGIGRLKELESLQLEYLELSGTIPVEIGNLTSLQDLRLSGIGLAGLIPPAIGRLEKLSSLHLGSNNLTGSIPSEIGNMTELEMMDLGSNCLDGELPGTLSRLQQLFIIVVSDNQLGGRITITQQLGNYSNLAGIVIASNNFSGISVGPICTVLASIIANDNWFASLQDLNFQNCTSLHDLDLSRNRINGDLNEWLGTLPKKLELGILNLDENNITGGIPPVLGNMTSLWFLNLGHNQLTGAIPPELGKLHHLISLNLSYNQLSGPLPLAFQNISTLVSLDLSSCSLTGQLHDLLFTDQSDFPSNYSFPGNTMLALSSNHISGTIPKVLCNANYLIMLDLSNNALHGDLPNCLWDLPSLQFMDLSNNSFSGAIPFSRSSNITLQSLHIANNHFEGNFPSIIRKFDKLITLDLGGNNFTGELPSWIAKSLPQLRYLRLPSNMFHGVIPEQILQFQQLRLLDLSHNKLSGPIPADFANFTGMKQEQPNGTTIYDSEYFGFEQIQLVWKNGDYEYSRTISFITGIDLSCNSLSQAIPEGITTLRGLKYLNFSRNQFSGGIPKDIGNLAFLESLDLSWNQLEGEIPLSVADLKYLSTLNLSNNDLSGRIPGGSQLQTLDDPSSYSNNPGLCGFPLKECANASGSTHNGTNLDHDREVLWLSCFVVAGAIFGFWLSWSVLFCKETWRYALYRYVDNILERL</sequence>
<feature type="transmembrane region" description="Helical" evidence="12">
    <location>
        <begin position="822"/>
        <end position="846"/>
    </location>
</feature>
<evidence type="ECO:0000256" key="12">
    <source>
        <dbReference type="SAM" id="Phobius"/>
    </source>
</evidence>
<dbReference type="FunFam" id="3.80.10.10:FF:000111">
    <property type="entry name" value="LRR receptor-like serine/threonine-protein kinase ERECTA"/>
    <property type="match status" value="1"/>
</dbReference>
<dbReference type="InterPro" id="IPR003591">
    <property type="entry name" value="Leu-rich_rpt_typical-subtyp"/>
</dbReference>
<keyword evidence="16" id="KW-1185">Reference proteome</keyword>
<protein>
    <recommendedName>
        <fullName evidence="17">Leucine-rich repeat-containing N-terminal plant-type domain-containing protein</fullName>
    </recommendedName>
</protein>
<dbReference type="Pfam" id="PF08263">
    <property type="entry name" value="LRRNT_2"/>
    <property type="match status" value="1"/>
</dbReference>
<dbReference type="InterPro" id="IPR032675">
    <property type="entry name" value="LRR_dom_sf"/>
</dbReference>
<dbReference type="FunFam" id="3.80.10.10:FF:000400">
    <property type="entry name" value="Nuclear pore complex protein NUP107"/>
    <property type="match status" value="1"/>
</dbReference>